<feature type="transmembrane region" description="Helical" evidence="1">
    <location>
        <begin position="84"/>
        <end position="102"/>
    </location>
</feature>
<dbReference type="AlphaFoldDB" id="A0A173Z7B6"/>
<feature type="transmembrane region" description="Helical" evidence="1">
    <location>
        <begin position="53"/>
        <end position="72"/>
    </location>
</feature>
<reference evidence="2 3" key="1">
    <citation type="submission" date="2015-09" db="EMBL/GenBank/DDBJ databases">
        <authorList>
            <consortium name="Pathogen Informatics"/>
        </authorList>
    </citation>
    <scope>NUCLEOTIDE SEQUENCE [LARGE SCALE GENOMIC DNA]</scope>
    <source>
        <strain evidence="2 3">2789STDY5834861</strain>
    </source>
</reference>
<keyword evidence="1" id="KW-0472">Membrane</keyword>
<evidence type="ECO:0000313" key="3">
    <source>
        <dbReference type="Proteomes" id="UP000095645"/>
    </source>
</evidence>
<protein>
    <submittedName>
        <fullName evidence="2">Uncharacterized protein</fullName>
    </submittedName>
</protein>
<organism evidence="2 3">
    <name type="scientific">Blautia obeum</name>
    <dbReference type="NCBI Taxonomy" id="40520"/>
    <lineage>
        <taxon>Bacteria</taxon>
        <taxon>Bacillati</taxon>
        <taxon>Bacillota</taxon>
        <taxon>Clostridia</taxon>
        <taxon>Lachnospirales</taxon>
        <taxon>Lachnospiraceae</taxon>
        <taxon>Blautia</taxon>
    </lineage>
</organism>
<accession>A0A173Z7B6</accession>
<dbReference type="Proteomes" id="UP000095645">
    <property type="component" value="Unassembled WGS sequence"/>
</dbReference>
<dbReference type="GeneID" id="75077475"/>
<dbReference type="EMBL" id="CYZP01000006">
    <property type="protein sequence ID" value="CUN72201.1"/>
    <property type="molecule type" value="Genomic_DNA"/>
</dbReference>
<dbReference type="RefSeq" id="WP_020993481.1">
    <property type="nucleotide sequence ID" value="NZ_CYZP01000006.1"/>
</dbReference>
<dbReference type="InterPro" id="IPR046664">
    <property type="entry name" value="DUF6773"/>
</dbReference>
<name>A0A173Z7B6_9FIRM</name>
<keyword evidence="1" id="KW-1133">Transmembrane helix</keyword>
<keyword evidence="1" id="KW-0812">Transmembrane</keyword>
<dbReference type="Pfam" id="PF20563">
    <property type="entry name" value="DUF6773"/>
    <property type="match status" value="1"/>
</dbReference>
<feature type="transmembrane region" description="Helical" evidence="1">
    <location>
        <begin position="21"/>
        <end position="41"/>
    </location>
</feature>
<evidence type="ECO:0000313" key="2">
    <source>
        <dbReference type="EMBL" id="CUN72201.1"/>
    </source>
</evidence>
<sequence length="153" mass="17493">MKKTKSNLDELQELKLLKIEHNGCWLAFWGLLAVILTQIAIGNDSKQDLSGEWIVFMCLALYLTVGCIRNGIWDRKLKPNFKNNIMASSIAAVVMGILWFIISYRNYHKLVGSIATGVIMFFSIEILCFLALTLTSKIYKKRLKKLEDDSEDE</sequence>
<evidence type="ECO:0000256" key="1">
    <source>
        <dbReference type="SAM" id="Phobius"/>
    </source>
</evidence>
<proteinExistence type="predicted"/>
<gene>
    <name evidence="2" type="ORF">ERS852476_00886</name>
</gene>
<feature type="transmembrane region" description="Helical" evidence="1">
    <location>
        <begin position="114"/>
        <end position="135"/>
    </location>
</feature>